<dbReference type="SFLD" id="SFLDS00003">
    <property type="entry name" value="Haloacid_Dehalogenase"/>
    <property type="match status" value="1"/>
</dbReference>
<organism evidence="19 20">
    <name type="scientific">Clostridium saccharoperbutylacetonicum N1-4(HMT)</name>
    <dbReference type="NCBI Taxonomy" id="931276"/>
    <lineage>
        <taxon>Bacteria</taxon>
        <taxon>Bacillati</taxon>
        <taxon>Bacillota</taxon>
        <taxon>Clostridia</taxon>
        <taxon>Eubacteriales</taxon>
        <taxon>Clostridiaceae</taxon>
        <taxon>Clostridium</taxon>
    </lineage>
</organism>
<evidence type="ECO:0000256" key="10">
    <source>
        <dbReference type="ARBA" id="ARBA00022840"/>
    </source>
</evidence>
<dbReference type="InterPro" id="IPR008250">
    <property type="entry name" value="ATPase_P-typ_transduc_dom_A_sf"/>
</dbReference>
<dbReference type="GO" id="GO:0016887">
    <property type="term" value="F:ATP hydrolysis activity"/>
    <property type="evidence" value="ECO:0007669"/>
    <property type="project" value="InterPro"/>
</dbReference>
<dbReference type="NCBIfam" id="TIGR01512">
    <property type="entry name" value="ATPase-IB2_Cd"/>
    <property type="match status" value="1"/>
</dbReference>
<dbReference type="SUPFAM" id="SSF81665">
    <property type="entry name" value="Calcium ATPase, transmembrane domain M"/>
    <property type="match status" value="1"/>
</dbReference>
<evidence type="ECO:0000256" key="14">
    <source>
        <dbReference type="ARBA" id="ARBA00023136"/>
    </source>
</evidence>
<dbReference type="PRINTS" id="PR00119">
    <property type="entry name" value="CATATPASE"/>
</dbReference>
<dbReference type="SFLD" id="SFLDG00002">
    <property type="entry name" value="C1.7:_P-type_atpase_like"/>
    <property type="match status" value="1"/>
</dbReference>
<dbReference type="EC" id="3.6.3.5" evidence="19"/>
<dbReference type="PRINTS" id="PR00941">
    <property type="entry name" value="CDATPASE"/>
</dbReference>
<evidence type="ECO:0000256" key="12">
    <source>
        <dbReference type="ARBA" id="ARBA00022967"/>
    </source>
</evidence>
<keyword evidence="12" id="KW-1278">Translocase</keyword>
<dbReference type="PATRIC" id="fig|931276.5.peg.2886"/>
<dbReference type="Gene3D" id="3.40.1110.10">
    <property type="entry name" value="Calcium-transporting ATPase, cytoplasmic domain N"/>
    <property type="match status" value="1"/>
</dbReference>
<evidence type="ECO:0000256" key="15">
    <source>
        <dbReference type="ARBA" id="ARBA00047308"/>
    </source>
</evidence>
<keyword evidence="19" id="KW-0378">Hydrolase</keyword>
<dbReference type="PROSITE" id="PS50846">
    <property type="entry name" value="HMA_2"/>
    <property type="match status" value="2"/>
</dbReference>
<dbReference type="GO" id="GO:0008551">
    <property type="term" value="F:P-type cadmium transporter activity"/>
    <property type="evidence" value="ECO:0007669"/>
    <property type="project" value="UniProtKB-EC"/>
</dbReference>
<keyword evidence="10 17" id="KW-0067">ATP-binding</keyword>
<keyword evidence="4" id="KW-0104">Cadmium</keyword>
<dbReference type="SFLD" id="SFLDF00027">
    <property type="entry name" value="p-type_atpase"/>
    <property type="match status" value="1"/>
</dbReference>
<dbReference type="InterPro" id="IPR017969">
    <property type="entry name" value="Heavy-metal-associated_CS"/>
</dbReference>
<dbReference type="GO" id="GO:0046872">
    <property type="term" value="F:metal ion binding"/>
    <property type="evidence" value="ECO:0007669"/>
    <property type="project" value="UniProtKB-KW"/>
</dbReference>
<keyword evidence="6 17" id="KW-0812">Transmembrane</keyword>
<dbReference type="InterPro" id="IPR023298">
    <property type="entry name" value="ATPase_P-typ_TM_dom_sf"/>
</dbReference>
<dbReference type="Proteomes" id="UP000011728">
    <property type="component" value="Chromosome"/>
</dbReference>
<dbReference type="InterPro" id="IPR036412">
    <property type="entry name" value="HAD-like_sf"/>
</dbReference>
<dbReference type="NCBIfam" id="TIGR01494">
    <property type="entry name" value="ATPase_P-type"/>
    <property type="match status" value="1"/>
</dbReference>
<dbReference type="Gene3D" id="3.40.50.1000">
    <property type="entry name" value="HAD superfamily/HAD-like"/>
    <property type="match status" value="1"/>
</dbReference>
<proteinExistence type="inferred from homology"/>
<dbReference type="SUPFAM" id="SSF56784">
    <property type="entry name" value="HAD-like"/>
    <property type="match status" value="1"/>
</dbReference>
<dbReference type="SUPFAM" id="SSF81653">
    <property type="entry name" value="Calcium ATPase, transduction domain A"/>
    <property type="match status" value="1"/>
</dbReference>
<comment type="catalytic activity">
    <reaction evidence="15">
        <text>Zn(2+)(in) + ATP + H2O = Zn(2+)(out) + ADP + phosphate + H(+)</text>
        <dbReference type="Rhea" id="RHEA:20621"/>
        <dbReference type="ChEBI" id="CHEBI:15377"/>
        <dbReference type="ChEBI" id="CHEBI:15378"/>
        <dbReference type="ChEBI" id="CHEBI:29105"/>
        <dbReference type="ChEBI" id="CHEBI:30616"/>
        <dbReference type="ChEBI" id="CHEBI:43474"/>
        <dbReference type="ChEBI" id="CHEBI:456216"/>
        <dbReference type="EC" id="7.2.2.12"/>
    </reaction>
</comment>
<evidence type="ECO:0000256" key="16">
    <source>
        <dbReference type="ARBA" id="ARBA00049338"/>
    </source>
</evidence>
<comment type="subcellular location">
    <subcellularLocation>
        <location evidence="1">Cell membrane</location>
        <topology evidence="1">Multi-pass membrane protein</topology>
    </subcellularLocation>
</comment>
<comment type="catalytic activity">
    <reaction evidence="16">
        <text>Cd(2+)(in) + ATP + H2O = Cd(2+)(out) + ADP + phosphate + H(+)</text>
        <dbReference type="Rhea" id="RHEA:12132"/>
        <dbReference type="ChEBI" id="CHEBI:15377"/>
        <dbReference type="ChEBI" id="CHEBI:15378"/>
        <dbReference type="ChEBI" id="CHEBI:30616"/>
        <dbReference type="ChEBI" id="CHEBI:43474"/>
        <dbReference type="ChEBI" id="CHEBI:48775"/>
        <dbReference type="ChEBI" id="CHEBI:456216"/>
        <dbReference type="EC" id="7.2.2.21"/>
    </reaction>
</comment>
<keyword evidence="14 17" id="KW-0472">Membrane</keyword>
<dbReference type="RefSeq" id="WP_015392952.1">
    <property type="nucleotide sequence ID" value="NC_020291.1"/>
</dbReference>
<dbReference type="PROSITE" id="PS00154">
    <property type="entry name" value="ATPASE_E1_E2"/>
    <property type="match status" value="1"/>
</dbReference>
<keyword evidence="3 17" id="KW-1003">Cell membrane</keyword>
<keyword evidence="11" id="KW-0460">Magnesium</keyword>
<evidence type="ECO:0000256" key="3">
    <source>
        <dbReference type="ARBA" id="ARBA00022475"/>
    </source>
</evidence>
<keyword evidence="8 17" id="KW-0547">Nucleotide-binding</keyword>
<keyword evidence="9" id="KW-0862">Zinc</keyword>
<name>M1MK00_9CLOT</name>
<dbReference type="InterPro" id="IPR051014">
    <property type="entry name" value="Cation_Transport_ATPase_IB"/>
</dbReference>
<dbReference type="CDD" id="cd00371">
    <property type="entry name" value="HMA"/>
    <property type="match status" value="2"/>
</dbReference>
<keyword evidence="5" id="KW-0597">Phosphoprotein</keyword>
<evidence type="ECO:0000256" key="9">
    <source>
        <dbReference type="ARBA" id="ARBA00022833"/>
    </source>
</evidence>
<keyword evidence="13 17" id="KW-1133">Transmembrane helix</keyword>
<evidence type="ECO:0000256" key="17">
    <source>
        <dbReference type="RuleBase" id="RU362081"/>
    </source>
</evidence>
<dbReference type="InterPro" id="IPR006121">
    <property type="entry name" value="HMA_dom"/>
</dbReference>
<dbReference type="Pfam" id="PF00122">
    <property type="entry name" value="E1-E2_ATPase"/>
    <property type="match status" value="1"/>
</dbReference>
<gene>
    <name evidence="19" type="primary">cadA</name>
    <name evidence="19" type="ORF">Cspa_c28700</name>
</gene>
<feature type="transmembrane region" description="Helical" evidence="17">
    <location>
        <begin position="462"/>
        <end position="483"/>
    </location>
</feature>
<dbReference type="Gene3D" id="2.70.150.10">
    <property type="entry name" value="Calcium-transporting ATPase, cytoplasmic transduction domain A"/>
    <property type="match status" value="1"/>
</dbReference>
<dbReference type="STRING" id="36745.CLSAP_26230"/>
<dbReference type="EMBL" id="CP004121">
    <property type="protein sequence ID" value="AGF56633.1"/>
    <property type="molecule type" value="Genomic_DNA"/>
</dbReference>
<reference evidence="19 20" key="1">
    <citation type="submission" date="2013-02" db="EMBL/GenBank/DDBJ databases">
        <title>Genome sequence of Clostridium saccharoperbutylacetonicum N1-4(HMT).</title>
        <authorList>
            <person name="Poehlein A."/>
            <person name="Daniel R."/>
        </authorList>
    </citation>
    <scope>NUCLEOTIDE SEQUENCE [LARGE SCALE GENOMIC DNA]</scope>
    <source>
        <strain evidence="20">N1-4(HMT)</strain>
    </source>
</reference>
<dbReference type="InterPro" id="IPR018303">
    <property type="entry name" value="ATPase_P-typ_P_site"/>
</dbReference>
<evidence type="ECO:0000256" key="2">
    <source>
        <dbReference type="ARBA" id="ARBA00006024"/>
    </source>
</evidence>
<dbReference type="InterPro" id="IPR044492">
    <property type="entry name" value="P_typ_ATPase_HD_dom"/>
</dbReference>
<evidence type="ECO:0000313" key="20">
    <source>
        <dbReference type="Proteomes" id="UP000011728"/>
    </source>
</evidence>
<evidence type="ECO:0000256" key="6">
    <source>
        <dbReference type="ARBA" id="ARBA00022692"/>
    </source>
</evidence>
<dbReference type="HOGENOM" id="CLU_001771_6_4_9"/>
<dbReference type="SUPFAM" id="SSF55008">
    <property type="entry name" value="HMA, heavy metal-associated domain"/>
    <property type="match status" value="2"/>
</dbReference>
<dbReference type="CDD" id="cd07548">
    <property type="entry name" value="P-type_ATPase-Cd_Zn_Co_like"/>
    <property type="match status" value="1"/>
</dbReference>
<evidence type="ECO:0000313" key="19">
    <source>
        <dbReference type="EMBL" id="AGF56633.1"/>
    </source>
</evidence>
<evidence type="ECO:0000256" key="1">
    <source>
        <dbReference type="ARBA" id="ARBA00004651"/>
    </source>
</evidence>
<dbReference type="AlphaFoldDB" id="M1MK00"/>
<evidence type="ECO:0000259" key="18">
    <source>
        <dbReference type="PROSITE" id="PS50846"/>
    </source>
</evidence>
<dbReference type="PANTHER" id="PTHR48085:SF5">
    <property type="entry name" value="CADMIUM_ZINC-TRANSPORTING ATPASE HMA4-RELATED"/>
    <property type="match status" value="1"/>
</dbReference>
<dbReference type="FunFam" id="2.70.150.10:FF:000002">
    <property type="entry name" value="Copper-transporting ATPase 1, putative"/>
    <property type="match status" value="1"/>
</dbReference>
<evidence type="ECO:0000256" key="8">
    <source>
        <dbReference type="ARBA" id="ARBA00022741"/>
    </source>
</evidence>
<sequence>MESNIKIAPSTAKAKLSNENHLKQIKKEFILEGLGCAHCAAKIEEKVNELDGINSANVNFMTKTLTLEMKEANGMEELINSVTNVVTNIESKVKVKEKINTKLLKKEILLEGLCCGNCAAKIERESQNIDGVKSAVVDFIATKLIMEIDSPSKQSAIIDEVEGIVKRIEPDVKVVVLNKDNASKNLEEHEEDGHHHHESEGSKSEMIRLAIGALIFGVATAMKFPNYIELVLYLISYLLVGGEVILGALRNIRRGQIFDENFLMSVATIGAFAIGEYPEGVAVMLFYQIGEMFQDMAVNRSRKSITALMDIRPDFANLKVNNDIKKVEPEEVKIADIIVVKPGEKVPLDGKVIEGNSMVDTAALTGESVPKEVGIGDSILSGVINKNGLLTIEVEKEFGDSTVAKILDLVQNASSKKAPTENFITKFARYYTPAVVFAALALAVIPPLVIEGATFSEWIYRALSFLVVSCPCALVVSIPLGFFGGIGGASKNGVLVKGGNYLEALNDVEMVVFDKTGTLTKGIFKVTEVNAENNISKDELIACAAYAENYSNHPIAVSILKAYGKEIDKDKIKNYEEISGHGVKVVIEGKEILAGNYKLMNKENIDYNQVETIGTVVHVAIERKYAGYIIISDEVKEDSAKAMKALKALGIKKTVMLTGDNKAVGSKIAKELGVDEVHAELLPDQKVEKLELLFKEKSSKGKIVFVGDGINDAPVLARADIGIAMGGVGSDAAIEAADVVIMTDEPSKIATAIKIAKKTRSIVMQNIVFALGIKIIILALVAIGLGTMWEAVFGDVGVALLAVLNAMRAMKVDNM</sequence>
<dbReference type="NCBIfam" id="TIGR01525">
    <property type="entry name" value="ATPase-IB_hvy"/>
    <property type="match status" value="1"/>
</dbReference>
<dbReference type="GO" id="GO:0005886">
    <property type="term" value="C:plasma membrane"/>
    <property type="evidence" value="ECO:0007669"/>
    <property type="project" value="UniProtKB-SubCell"/>
</dbReference>
<dbReference type="KEGG" id="csr:Cspa_c28700"/>
<dbReference type="Pfam" id="PF00403">
    <property type="entry name" value="HMA"/>
    <property type="match status" value="2"/>
</dbReference>
<evidence type="ECO:0000256" key="5">
    <source>
        <dbReference type="ARBA" id="ARBA00022553"/>
    </source>
</evidence>
<dbReference type="InterPro" id="IPR036163">
    <property type="entry name" value="HMA_dom_sf"/>
</dbReference>
<keyword evidence="7 17" id="KW-0479">Metal-binding</keyword>
<dbReference type="GO" id="GO:0005524">
    <property type="term" value="F:ATP binding"/>
    <property type="evidence" value="ECO:0007669"/>
    <property type="project" value="UniProtKB-UniRule"/>
</dbReference>
<evidence type="ECO:0000256" key="11">
    <source>
        <dbReference type="ARBA" id="ARBA00022842"/>
    </source>
</evidence>
<evidence type="ECO:0000256" key="13">
    <source>
        <dbReference type="ARBA" id="ARBA00022989"/>
    </source>
</evidence>
<dbReference type="GO" id="GO:0016463">
    <property type="term" value="F:P-type zinc transporter activity"/>
    <property type="evidence" value="ECO:0007669"/>
    <property type="project" value="UniProtKB-EC"/>
</dbReference>
<comment type="similarity">
    <text evidence="2 17">Belongs to the cation transport ATPase (P-type) (TC 3.A.3) family. Type IB subfamily.</text>
</comment>
<dbReference type="Gene3D" id="3.30.70.100">
    <property type="match status" value="2"/>
</dbReference>
<dbReference type="InterPro" id="IPR027256">
    <property type="entry name" value="P-typ_ATPase_IB"/>
</dbReference>
<dbReference type="EC" id="3.6.3.3" evidence="19"/>
<dbReference type="PROSITE" id="PS01047">
    <property type="entry name" value="HMA_1"/>
    <property type="match status" value="1"/>
</dbReference>
<dbReference type="PANTHER" id="PTHR48085">
    <property type="entry name" value="CADMIUM/ZINC-TRANSPORTING ATPASE HMA2-RELATED"/>
    <property type="match status" value="1"/>
</dbReference>
<keyword evidence="20" id="KW-1185">Reference proteome</keyword>
<protein>
    <submittedName>
        <fullName evidence="19">Cadmium, zinc and cobalt-transporting ATPase CadA</fullName>
        <ecNumber evidence="19">3.6.3.3</ecNumber>
        <ecNumber evidence="19">3.6.3.5</ecNumber>
    </submittedName>
</protein>
<feature type="domain" description="HMA" evidence="18">
    <location>
        <begin position="104"/>
        <end position="176"/>
    </location>
</feature>
<evidence type="ECO:0000256" key="7">
    <source>
        <dbReference type="ARBA" id="ARBA00022723"/>
    </source>
</evidence>
<feature type="transmembrane region" description="Helical" evidence="17">
    <location>
        <begin position="767"/>
        <end position="785"/>
    </location>
</feature>
<dbReference type="InterPro" id="IPR023214">
    <property type="entry name" value="HAD_sf"/>
</dbReference>
<dbReference type="InterPro" id="IPR001757">
    <property type="entry name" value="P_typ_ATPase"/>
</dbReference>
<dbReference type="Pfam" id="PF00702">
    <property type="entry name" value="Hydrolase"/>
    <property type="match status" value="1"/>
</dbReference>
<dbReference type="InterPro" id="IPR059000">
    <property type="entry name" value="ATPase_P-type_domA"/>
</dbReference>
<dbReference type="FunFam" id="3.40.1110.10:FF:000066">
    <property type="entry name" value="Cadmium-translocating P-type ATPase"/>
    <property type="match status" value="1"/>
</dbReference>
<feature type="transmembrane region" description="Helical" evidence="17">
    <location>
        <begin position="430"/>
        <end position="450"/>
    </location>
</feature>
<evidence type="ECO:0000256" key="4">
    <source>
        <dbReference type="ARBA" id="ARBA00022539"/>
    </source>
</evidence>
<feature type="domain" description="HMA" evidence="18">
    <location>
        <begin position="25"/>
        <end position="97"/>
    </location>
</feature>
<dbReference type="eggNOG" id="COG2217">
    <property type="taxonomic scope" value="Bacteria"/>
</dbReference>
<feature type="transmembrane region" description="Helical" evidence="17">
    <location>
        <begin position="230"/>
        <end position="249"/>
    </location>
</feature>
<accession>M1MK00</accession>
<dbReference type="InterPro" id="IPR023299">
    <property type="entry name" value="ATPase_P-typ_cyto_dom_N"/>
</dbReference>